<organism evidence="1 2">
    <name type="scientific">Phyllobacterium myrsinacearum</name>
    <dbReference type="NCBI Taxonomy" id="28101"/>
    <lineage>
        <taxon>Bacteria</taxon>
        <taxon>Pseudomonadati</taxon>
        <taxon>Pseudomonadota</taxon>
        <taxon>Alphaproteobacteria</taxon>
        <taxon>Hyphomicrobiales</taxon>
        <taxon>Phyllobacteriaceae</taxon>
        <taxon>Phyllobacterium</taxon>
    </lineage>
</organism>
<dbReference type="EMBL" id="JACGXN010000001">
    <property type="protein sequence ID" value="MBA8877398.1"/>
    <property type="molecule type" value="Genomic_DNA"/>
</dbReference>
<evidence type="ECO:0008006" key="3">
    <source>
        <dbReference type="Google" id="ProtNLM"/>
    </source>
</evidence>
<dbReference type="RefSeq" id="WP_182548072.1">
    <property type="nucleotide sequence ID" value="NZ_JACGXN010000001.1"/>
</dbReference>
<accession>A0A839EG88</accession>
<dbReference type="Proteomes" id="UP000549052">
    <property type="component" value="Unassembled WGS sequence"/>
</dbReference>
<keyword evidence="2" id="KW-1185">Reference proteome</keyword>
<evidence type="ECO:0000313" key="2">
    <source>
        <dbReference type="Proteomes" id="UP000549052"/>
    </source>
</evidence>
<protein>
    <recommendedName>
        <fullName evidence="3">DUF768 domain-containing protein</fullName>
    </recommendedName>
</protein>
<comment type="caution">
    <text evidence="1">The sequence shown here is derived from an EMBL/GenBank/DDBJ whole genome shotgun (WGS) entry which is preliminary data.</text>
</comment>
<reference evidence="1 2" key="1">
    <citation type="submission" date="2020-07" db="EMBL/GenBank/DDBJ databases">
        <title>Genomic Encyclopedia of Type Strains, Phase IV (KMG-V): Genome sequencing to study the core and pangenomes of soil and plant-associated prokaryotes.</title>
        <authorList>
            <person name="Whitman W."/>
        </authorList>
    </citation>
    <scope>NUCLEOTIDE SEQUENCE [LARGE SCALE GENOMIC DNA]</scope>
    <source>
        <strain evidence="1 2">AN3</strain>
    </source>
</reference>
<dbReference type="AlphaFoldDB" id="A0A839EG88"/>
<proteinExistence type="predicted"/>
<sequence length="79" mass="8622">MNTLGPALAFAKTWVAQNVRPYALDNVEEKGEELASAFLADAKAAGFDEAEIKEAIDDDIADYMIEALYKVRDPEAGRS</sequence>
<name>A0A839EG88_9HYPH</name>
<evidence type="ECO:0000313" key="1">
    <source>
        <dbReference type="EMBL" id="MBA8877398.1"/>
    </source>
</evidence>
<gene>
    <name evidence="1" type="ORF">FHW16_001080</name>
</gene>